<evidence type="ECO:0000313" key="3">
    <source>
        <dbReference type="Proteomes" id="UP000599437"/>
    </source>
</evidence>
<evidence type="ECO:0008006" key="4">
    <source>
        <dbReference type="Google" id="ProtNLM"/>
    </source>
</evidence>
<organism evidence="2 3">
    <name type="scientific">Streptomyces chryseus</name>
    <dbReference type="NCBI Taxonomy" id="68186"/>
    <lineage>
        <taxon>Bacteria</taxon>
        <taxon>Bacillati</taxon>
        <taxon>Actinomycetota</taxon>
        <taxon>Actinomycetes</taxon>
        <taxon>Kitasatosporales</taxon>
        <taxon>Streptomycetaceae</taxon>
        <taxon>Streptomyces</taxon>
    </lineage>
</organism>
<accession>A0ABQ3EED1</accession>
<gene>
    <name evidence="2" type="ORF">GCM10010346_64240</name>
</gene>
<keyword evidence="3" id="KW-1185">Reference proteome</keyword>
<proteinExistence type="predicted"/>
<dbReference type="Proteomes" id="UP000599437">
    <property type="component" value="Unassembled WGS sequence"/>
</dbReference>
<keyword evidence="1" id="KW-0812">Transmembrane</keyword>
<evidence type="ECO:0000313" key="2">
    <source>
        <dbReference type="EMBL" id="GHB32059.1"/>
    </source>
</evidence>
<evidence type="ECO:0000256" key="1">
    <source>
        <dbReference type="SAM" id="Phobius"/>
    </source>
</evidence>
<feature type="transmembrane region" description="Helical" evidence="1">
    <location>
        <begin position="110"/>
        <end position="133"/>
    </location>
</feature>
<keyword evidence="1" id="KW-0472">Membrane</keyword>
<feature type="transmembrane region" description="Helical" evidence="1">
    <location>
        <begin position="139"/>
        <end position="163"/>
    </location>
</feature>
<sequence length="165" mass="16877">MPEHDSSGGPVDTPVRPGAARCALLVVVRSGGRPPFRQDGRLRPCVFIRTWRRAAHHSKDGSAASPQLLRSLGRPACSASGNAQALEARPEGLGVSPTGSGRGDVLGLRAFLAPVIAGPLAITAGVAGIHYAHHGTGRLWTAITGTILGAAAFGSSITVVSMFSI</sequence>
<dbReference type="EMBL" id="BMVO01000043">
    <property type="protein sequence ID" value="GHB32059.1"/>
    <property type="molecule type" value="Genomic_DNA"/>
</dbReference>
<reference evidence="3" key="1">
    <citation type="journal article" date="2019" name="Int. J. Syst. Evol. Microbiol.">
        <title>The Global Catalogue of Microorganisms (GCM) 10K type strain sequencing project: providing services to taxonomists for standard genome sequencing and annotation.</title>
        <authorList>
            <consortium name="The Broad Institute Genomics Platform"/>
            <consortium name="The Broad Institute Genome Sequencing Center for Infectious Disease"/>
            <person name="Wu L."/>
            <person name="Ma J."/>
        </authorList>
    </citation>
    <scope>NUCLEOTIDE SEQUENCE [LARGE SCALE GENOMIC DNA]</scope>
    <source>
        <strain evidence="3">JCM 4737</strain>
    </source>
</reference>
<comment type="caution">
    <text evidence="2">The sequence shown here is derived from an EMBL/GenBank/DDBJ whole genome shotgun (WGS) entry which is preliminary data.</text>
</comment>
<name>A0ABQ3EED1_9ACTN</name>
<protein>
    <recommendedName>
        <fullName evidence="4">Integral membrane protein</fullName>
    </recommendedName>
</protein>
<keyword evidence="1" id="KW-1133">Transmembrane helix</keyword>